<dbReference type="AlphaFoldDB" id="A0A1H9UIS0"/>
<gene>
    <name evidence="2" type="ORF">SAMN02910429_02134</name>
</gene>
<name>A0A1H9UIS0_9FIRM</name>
<keyword evidence="3" id="KW-1185">Reference proteome</keyword>
<dbReference type="RefSeq" id="WP_022749874.1">
    <property type="nucleotide sequence ID" value="NZ_FOGW01000030.1"/>
</dbReference>
<keyword evidence="1" id="KW-0812">Transmembrane</keyword>
<organism evidence="2 3">
    <name type="scientific">Lachnobacterium bovis</name>
    <dbReference type="NCBI Taxonomy" id="140626"/>
    <lineage>
        <taxon>Bacteria</taxon>
        <taxon>Bacillati</taxon>
        <taxon>Bacillota</taxon>
        <taxon>Clostridia</taxon>
        <taxon>Lachnospirales</taxon>
        <taxon>Lachnospiraceae</taxon>
        <taxon>Lachnobacterium</taxon>
    </lineage>
</organism>
<feature type="transmembrane region" description="Helical" evidence="1">
    <location>
        <begin position="20"/>
        <end position="38"/>
    </location>
</feature>
<evidence type="ECO:0000256" key="1">
    <source>
        <dbReference type="SAM" id="Phobius"/>
    </source>
</evidence>
<protein>
    <submittedName>
        <fullName evidence="2">PAP2 superfamily protein</fullName>
    </submittedName>
</protein>
<dbReference type="Proteomes" id="UP000182471">
    <property type="component" value="Unassembled WGS sequence"/>
</dbReference>
<dbReference type="EMBL" id="FOGW01000030">
    <property type="protein sequence ID" value="SES09420.1"/>
    <property type="molecule type" value="Genomic_DNA"/>
</dbReference>
<evidence type="ECO:0000313" key="3">
    <source>
        <dbReference type="Proteomes" id="UP000182471"/>
    </source>
</evidence>
<feature type="transmembrane region" description="Helical" evidence="1">
    <location>
        <begin position="191"/>
        <end position="208"/>
    </location>
</feature>
<feature type="transmembrane region" description="Helical" evidence="1">
    <location>
        <begin position="58"/>
        <end position="79"/>
    </location>
</feature>
<accession>A0A1H9UIS0</accession>
<keyword evidence="1" id="KW-0472">Membrane</keyword>
<proteinExistence type="predicted"/>
<sequence>MIIVRHYAQIGYAKVKHLLILLYFIPYLICFNLIEANITTHFHIIHTPIDDLIPFCEYFVIPYILWFFYVGWGVTFFALTDKKIHYRLCGFLFTGMTLFLICSVIYPNGQFLRPAYFAHHNICTSLCQAIYASDTPTNILPSIHVYNTIGVHLAIISSDKFKNKRMFCFGSALLAISIILSTMFIKQHSTIDVFLACLLAYVVNKFTFKTTSSELIRYKKKYRQM</sequence>
<keyword evidence="1" id="KW-1133">Transmembrane helix</keyword>
<evidence type="ECO:0000313" key="2">
    <source>
        <dbReference type="EMBL" id="SES09420.1"/>
    </source>
</evidence>
<reference evidence="3" key="1">
    <citation type="submission" date="2016-10" db="EMBL/GenBank/DDBJ databases">
        <authorList>
            <person name="Varghese N."/>
            <person name="Submissions S."/>
        </authorList>
    </citation>
    <scope>NUCLEOTIDE SEQUENCE [LARGE SCALE GENOMIC DNA]</scope>
    <source>
        <strain evidence="3">S1b</strain>
    </source>
</reference>
<feature type="transmembrane region" description="Helical" evidence="1">
    <location>
        <begin position="86"/>
        <end position="106"/>
    </location>
</feature>
<feature type="transmembrane region" description="Helical" evidence="1">
    <location>
        <begin position="167"/>
        <end position="185"/>
    </location>
</feature>
<feature type="transmembrane region" description="Helical" evidence="1">
    <location>
        <begin position="139"/>
        <end position="155"/>
    </location>
</feature>